<sequence length="171" mass="19620">MDVDPSGGDNHSGPGRSGDHSQERKRPSRGKPYESPKGRQSALFLSIEGAKNGLCSPLQYEERNKGRSLDRSRSSTYRKDHERGDRMVLESIYDLEFPDTSHFRSGQGFHSVLRRIKEEWGTSRWFLEFDIGSVFTPSTDIDSSQSLRKRSTIPSSFTPFESLFRQTTRRR</sequence>
<evidence type="ECO:0008006" key="4">
    <source>
        <dbReference type="Google" id="ProtNLM"/>
    </source>
</evidence>
<evidence type="ECO:0000313" key="3">
    <source>
        <dbReference type="Proteomes" id="UP001291623"/>
    </source>
</evidence>
<evidence type="ECO:0000313" key="2">
    <source>
        <dbReference type="EMBL" id="KAK4339048.1"/>
    </source>
</evidence>
<evidence type="ECO:0000256" key="1">
    <source>
        <dbReference type="SAM" id="MobiDB-lite"/>
    </source>
</evidence>
<reference evidence="2" key="1">
    <citation type="submission" date="2023-12" db="EMBL/GenBank/DDBJ databases">
        <title>Genome assembly of Anisodus tanguticus.</title>
        <authorList>
            <person name="Wang Y.-J."/>
        </authorList>
    </citation>
    <scope>NUCLEOTIDE SEQUENCE</scope>
    <source>
        <strain evidence="2">KB-2021</strain>
        <tissue evidence="2">Leaf</tissue>
    </source>
</reference>
<gene>
    <name evidence="2" type="ORF">RND71_040510</name>
</gene>
<feature type="region of interest" description="Disordered" evidence="1">
    <location>
        <begin position="61"/>
        <end position="82"/>
    </location>
</feature>
<keyword evidence="3" id="KW-1185">Reference proteome</keyword>
<feature type="compositionally biased region" description="Basic and acidic residues" evidence="1">
    <location>
        <begin position="17"/>
        <end position="37"/>
    </location>
</feature>
<dbReference type="EMBL" id="JAVYJV010000023">
    <property type="protein sequence ID" value="KAK4339048.1"/>
    <property type="molecule type" value="Genomic_DNA"/>
</dbReference>
<dbReference type="Proteomes" id="UP001291623">
    <property type="component" value="Unassembled WGS sequence"/>
</dbReference>
<feature type="region of interest" description="Disordered" evidence="1">
    <location>
        <begin position="1"/>
        <end position="40"/>
    </location>
</feature>
<dbReference type="AlphaFoldDB" id="A0AAE1QU85"/>
<accession>A0AAE1QU85</accession>
<proteinExistence type="predicted"/>
<protein>
    <recommendedName>
        <fullName evidence="4">Maturase K</fullName>
    </recommendedName>
</protein>
<organism evidence="2 3">
    <name type="scientific">Anisodus tanguticus</name>
    <dbReference type="NCBI Taxonomy" id="243964"/>
    <lineage>
        <taxon>Eukaryota</taxon>
        <taxon>Viridiplantae</taxon>
        <taxon>Streptophyta</taxon>
        <taxon>Embryophyta</taxon>
        <taxon>Tracheophyta</taxon>
        <taxon>Spermatophyta</taxon>
        <taxon>Magnoliopsida</taxon>
        <taxon>eudicotyledons</taxon>
        <taxon>Gunneridae</taxon>
        <taxon>Pentapetalae</taxon>
        <taxon>asterids</taxon>
        <taxon>lamiids</taxon>
        <taxon>Solanales</taxon>
        <taxon>Solanaceae</taxon>
        <taxon>Solanoideae</taxon>
        <taxon>Hyoscyameae</taxon>
        <taxon>Anisodus</taxon>
    </lineage>
</organism>
<name>A0AAE1QU85_9SOLA</name>
<comment type="caution">
    <text evidence="2">The sequence shown here is derived from an EMBL/GenBank/DDBJ whole genome shotgun (WGS) entry which is preliminary data.</text>
</comment>